<feature type="transmembrane region" description="Helical" evidence="7">
    <location>
        <begin position="62"/>
        <end position="82"/>
    </location>
</feature>
<evidence type="ECO:0000313" key="9">
    <source>
        <dbReference type="Proteomes" id="UP000219193"/>
    </source>
</evidence>
<dbReference type="EMBL" id="OCMF01000001">
    <property type="protein sequence ID" value="SOC79294.1"/>
    <property type="molecule type" value="Genomic_DNA"/>
</dbReference>
<evidence type="ECO:0000256" key="6">
    <source>
        <dbReference type="ARBA" id="ARBA00023136"/>
    </source>
</evidence>
<feature type="transmembrane region" description="Helical" evidence="7">
    <location>
        <begin position="187"/>
        <end position="209"/>
    </location>
</feature>
<evidence type="ECO:0000256" key="5">
    <source>
        <dbReference type="ARBA" id="ARBA00022989"/>
    </source>
</evidence>
<dbReference type="OrthoDB" id="9768846at2"/>
<evidence type="ECO:0000256" key="2">
    <source>
        <dbReference type="ARBA" id="ARBA00008929"/>
    </source>
</evidence>
<dbReference type="InterPro" id="IPR005614">
    <property type="entry name" value="NrfD-like"/>
</dbReference>
<name>A0A285X3G8_9FLAO</name>
<feature type="transmembrane region" description="Helical" evidence="7">
    <location>
        <begin position="26"/>
        <end position="50"/>
    </location>
</feature>
<evidence type="ECO:0000256" key="1">
    <source>
        <dbReference type="ARBA" id="ARBA00004651"/>
    </source>
</evidence>
<dbReference type="Pfam" id="PF03916">
    <property type="entry name" value="NrfD"/>
    <property type="match status" value="1"/>
</dbReference>
<evidence type="ECO:0000256" key="3">
    <source>
        <dbReference type="ARBA" id="ARBA00022475"/>
    </source>
</evidence>
<dbReference type="PANTHER" id="PTHR34856:SF2">
    <property type="entry name" value="PROTEIN NRFD"/>
    <property type="match status" value="1"/>
</dbReference>
<evidence type="ECO:0000256" key="4">
    <source>
        <dbReference type="ARBA" id="ARBA00022692"/>
    </source>
</evidence>
<accession>A0A285X3G8</accession>
<sequence>MQEELFTSGRNIPNIDPSLEVWHWPIALYLFLGGLAAGILFFAALFYVLGKDKEYPAAVKKASIIPPIALSIGLLALVYDLTHPLYTWQLYTSFRIESPMSWGAWVLMIVTPLSFLWLFGYYREAYAGVESKLKLFKRLRFLNNLERFVIANRRNIAYVLIPLALVLGVYTGILLSAFNARPLWNNAILGPLFLTSGLSTGAAAIILLSKNVKEKHLFGKIDLGLIIIELALIAHMIMGYYAGSQVQLEAVQLLVGGEFTLMFFGFVVLLGLLVPATLELIELVGYRVPVIVPAILVIIGGLVFRFVMIEAGQLTRYLY</sequence>
<evidence type="ECO:0000313" key="8">
    <source>
        <dbReference type="EMBL" id="SOC79294.1"/>
    </source>
</evidence>
<proteinExistence type="inferred from homology"/>
<dbReference type="Gene3D" id="1.20.1630.10">
    <property type="entry name" value="Formate dehydrogenase/DMSO reductase domain"/>
    <property type="match status" value="1"/>
</dbReference>
<keyword evidence="6 7" id="KW-0472">Membrane</keyword>
<dbReference type="PANTHER" id="PTHR34856">
    <property type="entry name" value="PROTEIN NRFD"/>
    <property type="match status" value="1"/>
</dbReference>
<evidence type="ECO:0000256" key="7">
    <source>
        <dbReference type="SAM" id="Phobius"/>
    </source>
</evidence>
<dbReference type="AlphaFoldDB" id="A0A285X3G8"/>
<keyword evidence="4 7" id="KW-0812">Transmembrane</keyword>
<feature type="transmembrane region" description="Helical" evidence="7">
    <location>
        <begin position="261"/>
        <end position="281"/>
    </location>
</feature>
<feature type="transmembrane region" description="Helical" evidence="7">
    <location>
        <begin position="221"/>
        <end position="241"/>
    </location>
</feature>
<feature type="transmembrane region" description="Helical" evidence="7">
    <location>
        <begin position="288"/>
        <end position="309"/>
    </location>
</feature>
<gene>
    <name evidence="8" type="ORF">SAMN06296241_0815</name>
</gene>
<keyword evidence="5 7" id="KW-1133">Transmembrane helix</keyword>
<keyword evidence="3" id="KW-1003">Cell membrane</keyword>
<feature type="transmembrane region" description="Helical" evidence="7">
    <location>
        <begin position="102"/>
        <end position="122"/>
    </location>
</feature>
<reference evidence="9" key="1">
    <citation type="submission" date="2017-09" db="EMBL/GenBank/DDBJ databases">
        <authorList>
            <person name="Varghese N."/>
            <person name="Submissions S."/>
        </authorList>
    </citation>
    <scope>NUCLEOTIDE SEQUENCE [LARGE SCALE GENOMIC DNA]</scope>
    <source>
        <strain evidence="9">CGMCC 1.12641</strain>
    </source>
</reference>
<comment type="subcellular location">
    <subcellularLocation>
        <location evidence="1">Cell membrane</location>
        <topology evidence="1">Multi-pass membrane protein</topology>
    </subcellularLocation>
</comment>
<feature type="transmembrane region" description="Helical" evidence="7">
    <location>
        <begin position="156"/>
        <end position="175"/>
    </location>
</feature>
<dbReference type="Proteomes" id="UP000219193">
    <property type="component" value="Unassembled WGS sequence"/>
</dbReference>
<keyword evidence="9" id="KW-1185">Reference proteome</keyword>
<protein>
    <submittedName>
        <fullName evidence="8">Formate-dependent nitrite reductase, membrane component NrfD</fullName>
    </submittedName>
</protein>
<dbReference type="InterPro" id="IPR052049">
    <property type="entry name" value="Electron_transfer_protein"/>
</dbReference>
<organism evidence="8 9">
    <name type="scientific">Salinimicrobium sediminis</name>
    <dbReference type="NCBI Taxonomy" id="1343891"/>
    <lineage>
        <taxon>Bacteria</taxon>
        <taxon>Pseudomonadati</taxon>
        <taxon>Bacteroidota</taxon>
        <taxon>Flavobacteriia</taxon>
        <taxon>Flavobacteriales</taxon>
        <taxon>Flavobacteriaceae</taxon>
        <taxon>Salinimicrobium</taxon>
    </lineage>
</organism>
<dbReference type="GO" id="GO:0005886">
    <property type="term" value="C:plasma membrane"/>
    <property type="evidence" value="ECO:0007669"/>
    <property type="project" value="UniProtKB-SubCell"/>
</dbReference>
<dbReference type="RefSeq" id="WP_097055776.1">
    <property type="nucleotide sequence ID" value="NZ_OCMF01000001.1"/>
</dbReference>
<comment type="similarity">
    <text evidence="2">Belongs to the NrfD family.</text>
</comment>